<dbReference type="RefSeq" id="WP_167672174.1">
    <property type="nucleotide sequence ID" value="NZ_JAATJS010000002.1"/>
</dbReference>
<evidence type="ECO:0000256" key="1">
    <source>
        <dbReference type="SAM" id="MobiDB-lite"/>
    </source>
</evidence>
<protein>
    <submittedName>
        <fullName evidence="2">DUF3072 domain-containing protein</fullName>
    </submittedName>
</protein>
<sequence>MSVDPKSADWTAGRHPDPPEVADPKAGPAPPAEQGEDPEEWVIGLEPMTPAQAEYLKDLSEQAHEPEAYDPELDKAEAAKRIDQLKRETGL</sequence>
<keyword evidence="3" id="KW-1185">Reference proteome</keyword>
<evidence type="ECO:0000313" key="2">
    <source>
        <dbReference type="EMBL" id="NIX76282.1"/>
    </source>
</evidence>
<dbReference type="Pfam" id="PF11272">
    <property type="entry name" value="DUF3072"/>
    <property type="match status" value="1"/>
</dbReference>
<gene>
    <name evidence="2" type="ORF">HB375_06585</name>
</gene>
<accession>A0ABX0V9C9</accession>
<proteinExistence type="predicted"/>
<name>A0ABX0V9C9_9HYPH</name>
<dbReference type="EMBL" id="JAATJS010000002">
    <property type="protein sequence ID" value="NIX76282.1"/>
    <property type="molecule type" value="Genomic_DNA"/>
</dbReference>
<organism evidence="2 3">
    <name type="scientific">Microvirga terricola</name>
    <dbReference type="NCBI Taxonomy" id="2719797"/>
    <lineage>
        <taxon>Bacteria</taxon>
        <taxon>Pseudomonadati</taxon>
        <taxon>Pseudomonadota</taxon>
        <taxon>Alphaproteobacteria</taxon>
        <taxon>Hyphomicrobiales</taxon>
        <taxon>Methylobacteriaceae</taxon>
        <taxon>Microvirga</taxon>
    </lineage>
</organism>
<comment type="caution">
    <text evidence="2">The sequence shown here is derived from an EMBL/GenBank/DDBJ whole genome shotgun (WGS) entry which is preliminary data.</text>
</comment>
<feature type="region of interest" description="Disordered" evidence="1">
    <location>
        <begin position="1"/>
        <end position="38"/>
    </location>
</feature>
<reference evidence="2 3" key="1">
    <citation type="submission" date="2020-03" db="EMBL/GenBank/DDBJ databases">
        <title>The genome sequence of Microvirga sp. c23x22.</title>
        <authorList>
            <person name="Zhang X."/>
        </authorList>
    </citation>
    <scope>NUCLEOTIDE SEQUENCE [LARGE SCALE GENOMIC DNA]</scope>
    <source>
        <strain evidence="3">c23x22</strain>
    </source>
</reference>
<evidence type="ECO:0000313" key="3">
    <source>
        <dbReference type="Proteomes" id="UP000707352"/>
    </source>
</evidence>
<dbReference type="InterPro" id="IPR021425">
    <property type="entry name" value="DUF3072"/>
</dbReference>
<dbReference type="Proteomes" id="UP000707352">
    <property type="component" value="Unassembled WGS sequence"/>
</dbReference>